<protein>
    <submittedName>
        <fullName evidence="1">Uncharacterized protein</fullName>
    </submittedName>
</protein>
<gene>
    <name evidence="1" type="ORF">TELCIR_10120</name>
</gene>
<dbReference type="OrthoDB" id="424753at2759"/>
<keyword evidence="2" id="KW-1185">Reference proteome</keyword>
<reference evidence="1 2" key="1">
    <citation type="submission" date="2015-09" db="EMBL/GenBank/DDBJ databases">
        <title>Draft genome of the parasitic nematode Teladorsagia circumcincta isolate WARC Sus (inbred).</title>
        <authorList>
            <person name="Mitreva M."/>
        </authorList>
    </citation>
    <scope>NUCLEOTIDE SEQUENCE [LARGE SCALE GENOMIC DNA]</scope>
    <source>
        <strain evidence="1 2">S</strain>
    </source>
</reference>
<proteinExistence type="predicted"/>
<dbReference type="Proteomes" id="UP000230423">
    <property type="component" value="Unassembled WGS sequence"/>
</dbReference>
<evidence type="ECO:0000313" key="2">
    <source>
        <dbReference type="Proteomes" id="UP000230423"/>
    </source>
</evidence>
<dbReference type="AlphaFoldDB" id="A0A2G9UF45"/>
<evidence type="ECO:0000313" key="1">
    <source>
        <dbReference type="EMBL" id="PIO68110.1"/>
    </source>
</evidence>
<accession>A0A2G9UF45</accession>
<name>A0A2G9UF45_TELCI</name>
<organism evidence="1 2">
    <name type="scientific">Teladorsagia circumcincta</name>
    <name type="common">Brown stomach worm</name>
    <name type="synonym">Ostertagia circumcincta</name>
    <dbReference type="NCBI Taxonomy" id="45464"/>
    <lineage>
        <taxon>Eukaryota</taxon>
        <taxon>Metazoa</taxon>
        <taxon>Ecdysozoa</taxon>
        <taxon>Nematoda</taxon>
        <taxon>Chromadorea</taxon>
        <taxon>Rhabditida</taxon>
        <taxon>Rhabditina</taxon>
        <taxon>Rhabditomorpha</taxon>
        <taxon>Strongyloidea</taxon>
        <taxon>Trichostrongylidae</taxon>
        <taxon>Teladorsagia</taxon>
    </lineage>
</organism>
<sequence>MLPCPASMFTDSLVQMVLKEGKIHKVRVSPYPALADFTVNRGFGASTESHSPSFGCQAIEQLHSRKALFFP</sequence>
<dbReference type="EMBL" id="KZ347254">
    <property type="protein sequence ID" value="PIO68110.1"/>
    <property type="molecule type" value="Genomic_DNA"/>
</dbReference>